<proteinExistence type="predicted"/>
<evidence type="ECO:0000313" key="2">
    <source>
        <dbReference type="Proteomes" id="UP000541347"/>
    </source>
</evidence>
<reference evidence="1 2" key="1">
    <citation type="submission" date="2020-01" db="EMBL/GenBank/DDBJ databases">
        <authorList>
            <person name="Peng S.Y."/>
            <person name="Li J."/>
            <person name="Wang M."/>
            <person name="Wang L."/>
            <person name="Wang C.Q."/>
            <person name="Wang J.R."/>
        </authorList>
    </citation>
    <scope>NUCLEOTIDE SEQUENCE [LARGE SCALE GENOMIC DNA]</scope>
    <source>
        <strain evidence="1 2">XCT-34</strain>
    </source>
</reference>
<accession>A0ABW9ZGK2</accession>
<evidence type="ECO:0000313" key="1">
    <source>
        <dbReference type="EMBL" id="NBN63828.1"/>
    </source>
</evidence>
<gene>
    <name evidence="1" type="ORF">GWI71_09070</name>
</gene>
<protein>
    <submittedName>
        <fullName evidence="1">Uncharacterized protein</fullName>
    </submittedName>
</protein>
<keyword evidence="2" id="KW-1185">Reference proteome</keyword>
<name>A0ABW9ZGK2_9HYPH</name>
<sequence length="139" mass="14772">MTLFITSVDFDEGSLRFFSSPVCADAPAWVSSADLRAHFTLGFDCPIGTHVLFGGEHVALLSFAQTIDVIATSDLPRLAWAAAQALREQVLMTRHSYLDLIDGMFAELAAFPAVRPLAPEPARSVAIAIISAALAPAGD</sequence>
<organism evidence="1 2">
    <name type="scientific">Pannonibacter tanglangensis</name>
    <dbReference type="NCBI Taxonomy" id="2750084"/>
    <lineage>
        <taxon>Bacteria</taxon>
        <taxon>Pseudomonadati</taxon>
        <taxon>Pseudomonadota</taxon>
        <taxon>Alphaproteobacteria</taxon>
        <taxon>Hyphomicrobiales</taxon>
        <taxon>Stappiaceae</taxon>
        <taxon>Pannonibacter</taxon>
    </lineage>
</organism>
<comment type="caution">
    <text evidence="1">The sequence shown here is derived from an EMBL/GenBank/DDBJ whole genome shotgun (WGS) entry which is preliminary data.</text>
</comment>
<dbReference type="Proteomes" id="UP000541347">
    <property type="component" value="Unassembled WGS sequence"/>
</dbReference>
<dbReference type="RefSeq" id="WP_161675787.1">
    <property type="nucleotide sequence ID" value="NZ_JAABLP010000002.1"/>
</dbReference>
<dbReference type="EMBL" id="JAABLP010000002">
    <property type="protein sequence ID" value="NBN63828.1"/>
    <property type="molecule type" value="Genomic_DNA"/>
</dbReference>